<feature type="binding site" evidence="6">
    <location>
        <position position="99"/>
    </location>
    <ligand>
        <name>5-phospho-alpha-D-ribose 1-diphosphate</name>
        <dbReference type="ChEBI" id="CHEBI:58017"/>
        <note>ligand shared between dimeric partners</note>
    </ligand>
</feature>
<dbReference type="AlphaFoldDB" id="A0A075FTP4"/>
<evidence type="ECO:0000313" key="8">
    <source>
        <dbReference type="EMBL" id="AIE92967.1"/>
    </source>
</evidence>
<evidence type="ECO:0000256" key="1">
    <source>
        <dbReference type="ARBA" id="ARBA00004889"/>
    </source>
</evidence>
<dbReference type="GO" id="GO:0019856">
    <property type="term" value="P:pyrimidine nucleobase biosynthetic process"/>
    <property type="evidence" value="ECO:0007669"/>
    <property type="project" value="TreeGrafter"/>
</dbReference>
<accession>A0A075FTP4</accession>
<name>A0A075FTP4_9ARCH</name>
<dbReference type="InterPro" id="IPR000836">
    <property type="entry name" value="PRTase_dom"/>
</dbReference>
<dbReference type="InterPro" id="IPR023031">
    <property type="entry name" value="OPRT"/>
</dbReference>
<feature type="binding site" evidence="6">
    <location>
        <position position="101"/>
    </location>
    <ligand>
        <name>5-phospho-alpha-D-ribose 1-diphosphate</name>
        <dbReference type="ChEBI" id="CHEBI:58017"/>
        <note>ligand shared between dimeric partners</note>
    </ligand>
</feature>
<dbReference type="HAMAP" id="MF_01208">
    <property type="entry name" value="PyrE"/>
    <property type="match status" value="1"/>
</dbReference>
<dbReference type="GO" id="GO:0044205">
    <property type="term" value="P:'de novo' UMP biosynthetic process"/>
    <property type="evidence" value="ECO:0007669"/>
    <property type="project" value="UniProtKB-UniRule"/>
</dbReference>
<dbReference type="GO" id="GO:0000287">
    <property type="term" value="F:magnesium ion binding"/>
    <property type="evidence" value="ECO:0007669"/>
    <property type="project" value="UniProtKB-UniRule"/>
</dbReference>
<evidence type="ECO:0000256" key="4">
    <source>
        <dbReference type="ARBA" id="ARBA00022679"/>
    </source>
</evidence>
<comment type="cofactor">
    <cofactor evidence="6">
        <name>Mg(2+)</name>
        <dbReference type="ChEBI" id="CHEBI:18420"/>
    </cofactor>
</comment>
<dbReference type="InterPro" id="IPR004467">
    <property type="entry name" value="Or_phspho_trans_dom"/>
</dbReference>
<comment type="catalytic activity">
    <reaction evidence="6">
        <text>orotidine 5'-phosphate + diphosphate = orotate + 5-phospho-alpha-D-ribose 1-diphosphate</text>
        <dbReference type="Rhea" id="RHEA:10380"/>
        <dbReference type="ChEBI" id="CHEBI:30839"/>
        <dbReference type="ChEBI" id="CHEBI:33019"/>
        <dbReference type="ChEBI" id="CHEBI:57538"/>
        <dbReference type="ChEBI" id="CHEBI:58017"/>
        <dbReference type="EC" id="2.4.2.10"/>
    </reaction>
</comment>
<keyword evidence="5 6" id="KW-0665">Pyrimidine biosynthesis</keyword>
<comment type="subunit">
    <text evidence="6">Homodimer.</text>
</comment>
<feature type="binding site" description="in other chain" evidence="6">
    <location>
        <begin position="121"/>
        <end position="129"/>
    </location>
    <ligand>
        <name>5-phospho-alpha-D-ribose 1-diphosphate</name>
        <dbReference type="ChEBI" id="CHEBI:58017"/>
        <note>ligand shared between dimeric partners</note>
    </ligand>
</feature>
<comment type="function">
    <text evidence="6">Catalyzes the transfer of a ribosyl phosphate group from 5-phosphoribose 1-diphosphate to orotate, leading to the formation of orotidine monophosphate (OMP).</text>
</comment>
<protein>
    <recommendedName>
        <fullName evidence="2 6">Orotate phosphoribosyltransferase</fullName>
        <shortName evidence="6">OPRT</shortName>
        <shortName evidence="6">OPRTase</shortName>
        <ecNumber evidence="2 6">2.4.2.10</ecNumber>
    </recommendedName>
</protein>
<dbReference type="Pfam" id="PF00156">
    <property type="entry name" value="Pribosyltran"/>
    <property type="match status" value="1"/>
</dbReference>
<dbReference type="GO" id="GO:0004588">
    <property type="term" value="F:orotate phosphoribosyltransferase activity"/>
    <property type="evidence" value="ECO:0007669"/>
    <property type="project" value="UniProtKB-UniRule"/>
</dbReference>
<dbReference type="EMBL" id="KF900382">
    <property type="protein sequence ID" value="AIE92967.1"/>
    <property type="molecule type" value="Genomic_DNA"/>
</dbReference>
<organism evidence="8">
    <name type="scientific">uncultured marine thaumarchaeote AD1000_30_G09</name>
    <dbReference type="NCBI Taxonomy" id="1455905"/>
    <lineage>
        <taxon>Archaea</taxon>
        <taxon>Nitrososphaerota</taxon>
        <taxon>environmental samples</taxon>
    </lineage>
</organism>
<sequence length="202" mass="22422">MEFVKEFAIFLHKNDIIKFGDFTLTSGKNSSYYIDLRLVPSYPHQFRKMVKNLQNLIIEKTGLDNFDSLASVPTGGLVVASALAIEVVKPLIYVRNKPKEHGTTKSVEGKTSAGMKVVMVDDVATTGTSVLNGIKQLKESGLLISDVYVIINRLEGADKALDDMGVQIHQLTDVLEITNILFQEKLVSKEILDKIKNQVNQN</sequence>
<dbReference type="Gene3D" id="3.40.50.2020">
    <property type="match status" value="1"/>
</dbReference>
<dbReference type="PANTHER" id="PTHR19278:SF9">
    <property type="entry name" value="URIDINE 5'-MONOPHOSPHATE SYNTHASE"/>
    <property type="match status" value="1"/>
</dbReference>
<evidence type="ECO:0000256" key="2">
    <source>
        <dbReference type="ARBA" id="ARBA00011971"/>
    </source>
</evidence>
<evidence type="ECO:0000259" key="7">
    <source>
        <dbReference type="Pfam" id="PF00156"/>
    </source>
</evidence>
<keyword evidence="6" id="KW-0460">Magnesium</keyword>
<feature type="binding site" evidence="6">
    <location>
        <position position="125"/>
    </location>
    <ligand>
        <name>orotate</name>
        <dbReference type="ChEBI" id="CHEBI:30839"/>
    </ligand>
</feature>
<gene>
    <name evidence="6 8" type="primary">pyrE</name>
</gene>
<feature type="binding site" evidence="6">
    <location>
        <position position="153"/>
    </location>
    <ligand>
        <name>orotate</name>
        <dbReference type="ChEBI" id="CHEBI:30839"/>
    </ligand>
</feature>
<comment type="similarity">
    <text evidence="6">Belongs to the purine/pyrimidine phosphoribosyltransferase family. PyrE subfamily.</text>
</comment>
<keyword evidence="3 6" id="KW-0328">Glycosyltransferase</keyword>
<feature type="binding site" evidence="6">
    <location>
        <position position="95"/>
    </location>
    <ligand>
        <name>5-phospho-alpha-D-ribose 1-diphosphate</name>
        <dbReference type="ChEBI" id="CHEBI:58017"/>
        <note>ligand shared between dimeric partners</note>
    </ligand>
</feature>
<dbReference type="UniPathway" id="UPA00070">
    <property type="reaction ID" value="UER00119"/>
</dbReference>
<dbReference type="InterPro" id="IPR029057">
    <property type="entry name" value="PRTase-like"/>
</dbReference>
<dbReference type="EC" id="2.4.2.10" evidence="2 6"/>
<comment type="caution">
    <text evidence="6">Lacks conserved residue(s) required for the propagation of feature annotation.</text>
</comment>
<comment type="pathway">
    <text evidence="1 6">Pyrimidine metabolism; UMP biosynthesis via de novo pathway; UMP from orotate: step 1/2.</text>
</comment>
<dbReference type="SUPFAM" id="SSF53271">
    <property type="entry name" value="PRTase-like"/>
    <property type="match status" value="1"/>
</dbReference>
<feature type="domain" description="Phosphoribosyltransferase" evidence="7">
    <location>
        <begin position="52"/>
        <end position="159"/>
    </location>
</feature>
<reference evidence="8" key="1">
    <citation type="journal article" date="2014" name="Genome Biol. Evol.">
        <title>Pangenome evidence for extensive interdomain horizontal transfer affecting lineage core and shell genes in uncultured planktonic thaumarchaeota and euryarchaeota.</title>
        <authorList>
            <person name="Deschamps P."/>
            <person name="Zivanovic Y."/>
            <person name="Moreira D."/>
            <person name="Rodriguez-Valera F."/>
            <person name="Lopez-Garcia P."/>
        </authorList>
    </citation>
    <scope>NUCLEOTIDE SEQUENCE</scope>
</reference>
<keyword evidence="4 6" id="KW-0808">Transferase</keyword>
<dbReference type="NCBIfam" id="TIGR00336">
    <property type="entry name" value="pyrE"/>
    <property type="match status" value="1"/>
</dbReference>
<evidence type="ECO:0000256" key="3">
    <source>
        <dbReference type="ARBA" id="ARBA00022676"/>
    </source>
</evidence>
<dbReference type="PANTHER" id="PTHR19278">
    <property type="entry name" value="OROTATE PHOSPHORIBOSYLTRANSFERASE"/>
    <property type="match status" value="1"/>
</dbReference>
<dbReference type="CDD" id="cd06223">
    <property type="entry name" value="PRTases_typeI"/>
    <property type="match status" value="1"/>
</dbReference>
<evidence type="ECO:0000256" key="5">
    <source>
        <dbReference type="ARBA" id="ARBA00022975"/>
    </source>
</evidence>
<evidence type="ECO:0000256" key="6">
    <source>
        <dbReference type="HAMAP-Rule" id="MF_01208"/>
    </source>
</evidence>
<proteinExistence type="inferred from homology"/>